<feature type="region of interest" description="Disordered" evidence="1">
    <location>
        <begin position="1"/>
        <end position="22"/>
    </location>
</feature>
<reference evidence="2" key="1">
    <citation type="submission" date="2021-08" db="EMBL/GenBank/DDBJ databases">
        <title>WGS assembly of Ceratopteris richardii.</title>
        <authorList>
            <person name="Marchant D.B."/>
            <person name="Chen G."/>
            <person name="Jenkins J."/>
            <person name="Shu S."/>
            <person name="Leebens-Mack J."/>
            <person name="Grimwood J."/>
            <person name="Schmutz J."/>
            <person name="Soltis P."/>
            <person name="Soltis D."/>
            <person name="Chen Z.-H."/>
        </authorList>
    </citation>
    <scope>NUCLEOTIDE SEQUENCE</scope>
    <source>
        <strain evidence="2">Whitten #5841</strain>
        <tissue evidence="2">Leaf</tissue>
    </source>
</reference>
<evidence type="ECO:0000313" key="3">
    <source>
        <dbReference type="Proteomes" id="UP000825935"/>
    </source>
</evidence>
<dbReference type="AlphaFoldDB" id="A0A8T2Q027"/>
<gene>
    <name evidence="2" type="ORF">KP509_39G043200</name>
</gene>
<dbReference type="Pfam" id="PF07939">
    <property type="entry name" value="DUF1685"/>
    <property type="match status" value="1"/>
</dbReference>
<dbReference type="OMA" id="SGGQNLC"/>
<dbReference type="OrthoDB" id="641808at2759"/>
<dbReference type="InterPro" id="IPR012881">
    <property type="entry name" value="DUF1685"/>
</dbReference>
<feature type="region of interest" description="Disordered" evidence="1">
    <location>
        <begin position="46"/>
        <end position="66"/>
    </location>
</feature>
<sequence>MKEVAIPRLSEAAPTSSASLPRINDLERDGRSLREHMLNASWERRRGQAMDRRRMSMRKDSSLHGHDRMRRSISYASGLTESVICHAPGTKLCIETITDDDFDELKGCIELGFSLEEGSASKFAHILPALPACYDLPFSPRTPQPVESPTSPSSWNIIHSDYPVHDVKEKLRQWAQAVACSAKLCQNHHHVGRS</sequence>
<name>A0A8T2Q027_CERRI</name>
<comment type="caution">
    <text evidence="2">The sequence shown here is derived from an EMBL/GenBank/DDBJ whole genome shotgun (WGS) entry which is preliminary data.</text>
</comment>
<dbReference type="Proteomes" id="UP000825935">
    <property type="component" value="Chromosome 39"/>
</dbReference>
<protein>
    <submittedName>
        <fullName evidence="2">Uncharacterized protein</fullName>
    </submittedName>
</protein>
<evidence type="ECO:0000256" key="1">
    <source>
        <dbReference type="SAM" id="MobiDB-lite"/>
    </source>
</evidence>
<keyword evidence="3" id="KW-1185">Reference proteome</keyword>
<dbReference type="PANTHER" id="PTHR31865:SF3">
    <property type="entry name" value="PHOSPHODIESTERASE EPSILON-1, PUTATIVE (DUF1685)-RELATED"/>
    <property type="match status" value="1"/>
</dbReference>
<evidence type="ECO:0000313" key="2">
    <source>
        <dbReference type="EMBL" id="KAH7277267.1"/>
    </source>
</evidence>
<accession>A0A8T2Q027</accession>
<organism evidence="2 3">
    <name type="scientific">Ceratopteris richardii</name>
    <name type="common">Triangle waterfern</name>
    <dbReference type="NCBI Taxonomy" id="49495"/>
    <lineage>
        <taxon>Eukaryota</taxon>
        <taxon>Viridiplantae</taxon>
        <taxon>Streptophyta</taxon>
        <taxon>Embryophyta</taxon>
        <taxon>Tracheophyta</taxon>
        <taxon>Polypodiopsida</taxon>
        <taxon>Polypodiidae</taxon>
        <taxon>Polypodiales</taxon>
        <taxon>Pteridineae</taxon>
        <taxon>Pteridaceae</taxon>
        <taxon>Parkerioideae</taxon>
        <taxon>Ceratopteris</taxon>
    </lineage>
</organism>
<dbReference type="PANTHER" id="PTHR31865">
    <property type="entry name" value="OSJNBA0071G03.3 PROTEIN"/>
    <property type="match status" value="1"/>
</dbReference>
<proteinExistence type="predicted"/>
<dbReference type="EMBL" id="CM035444">
    <property type="protein sequence ID" value="KAH7277267.1"/>
    <property type="molecule type" value="Genomic_DNA"/>
</dbReference>